<dbReference type="KEGG" id="kle:AO703_00275"/>
<gene>
    <name evidence="1" type="ORF">AO703_00275</name>
</gene>
<dbReference type="AlphaFoldDB" id="A0A806X1R3"/>
<evidence type="ECO:0000313" key="2">
    <source>
        <dbReference type="Proteomes" id="UP000069162"/>
    </source>
</evidence>
<dbReference type="EMBL" id="CP012871">
    <property type="protein sequence ID" value="ALR74825.1"/>
    <property type="molecule type" value="Genomic_DNA"/>
</dbReference>
<reference evidence="2" key="1">
    <citation type="submission" date="2015-10" db="EMBL/GenBank/DDBJ databases">
        <title>Complete Genome Sequencing of Klebsiella sp. strain G5.</title>
        <authorList>
            <person name="Chan K.-G."/>
            <person name="Chen J.-W."/>
        </authorList>
    </citation>
    <scope>NUCLEOTIDE SEQUENCE [LARGE SCALE GENOMIC DNA]</scope>
    <source>
        <strain evidence="2">G5</strain>
    </source>
</reference>
<evidence type="ECO:0000313" key="1">
    <source>
        <dbReference type="EMBL" id="ALR74825.1"/>
    </source>
</evidence>
<dbReference type="Proteomes" id="UP000069162">
    <property type="component" value="Chromosome"/>
</dbReference>
<proteinExistence type="predicted"/>
<organism evidence="1 2">
    <name type="scientific">[Enterobacter] lignolyticus</name>
    <dbReference type="NCBI Taxonomy" id="1334193"/>
    <lineage>
        <taxon>Bacteria</taxon>
        <taxon>Pseudomonadati</taxon>
        <taxon>Pseudomonadota</taxon>
        <taxon>Gammaproteobacteria</taxon>
        <taxon>Enterobacterales</taxon>
        <taxon>Enterobacteriaceae</taxon>
        <taxon>Pluralibacter</taxon>
    </lineage>
</organism>
<protein>
    <submittedName>
        <fullName evidence="1">Uncharacterized protein</fullName>
    </submittedName>
</protein>
<accession>A0A806X1R3</accession>
<name>A0A806X1R3_9ENTR</name>
<sequence>MKVGAKWDAIDIGQEAAYGAGMLVGVPQGISDSVESLSKAVTNPAATYDAIKQLITSDDMFSTMSDAVKQSYIDRINLMESEYQSIRVSEGRCGRCVQCRS</sequence>